<dbReference type="RefSeq" id="WP_066396522.1">
    <property type="nucleotide sequence ID" value="NZ_CP015378.1"/>
</dbReference>
<dbReference type="InterPro" id="IPR039506">
    <property type="entry name" value="SPOB_a"/>
</dbReference>
<dbReference type="EMBL" id="CP015378">
    <property type="protein sequence ID" value="ANC78022.1"/>
    <property type="molecule type" value="Genomic_DNA"/>
</dbReference>
<feature type="domain" description="Sporulation initiation phosphotransferase B C-terminal" evidence="4">
    <location>
        <begin position="59"/>
        <end position="172"/>
    </location>
</feature>
<dbReference type="Pfam" id="PF14689">
    <property type="entry name" value="SPOB_a"/>
    <property type="match status" value="1"/>
</dbReference>
<dbReference type="Gene3D" id="1.10.287.130">
    <property type="match status" value="1"/>
</dbReference>
<dbReference type="SMART" id="SM01317">
    <property type="entry name" value="SPOB_ab"/>
    <property type="match status" value="1"/>
</dbReference>
<dbReference type="KEGG" id="fpn:ABE65_014950"/>
<dbReference type="SUPFAM" id="SSF55890">
    <property type="entry name" value="Sporulation response regulatory protein Spo0B"/>
    <property type="match status" value="1"/>
</dbReference>
<accession>A0A160IQH3</accession>
<reference evidence="5 6" key="1">
    <citation type="submission" date="2016-04" db="EMBL/GenBank/DDBJ databases">
        <title>Complete genome sequence of Fictibacillus phosphorivorans G25-29, a strain toxic to nematodes.</title>
        <authorList>
            <person name="Zheng Z."/>
        </authorList>
    </citation>
    <scope>NUCLEOTIDE SEQUENCE [LARGE SCALE GENOMIC DNA]</scope>
    <source>
        <strain evidence="5 6">G25-29</strain>
    </source>
</reference>
<name>A0A160IQH3_9BACL</name>
<dbReference type="InterPro" id="IPR016120">
    <property type="entry name" value="Sig_transdc_His_kin_SpoOB"/>
</dbReference>
<evidence type="ECO:0000256" key="3">
    <source>
        <dbReference type="ARBA" id="ARBA00022777"/>
    </source>
</evidence>
<evidence type="ECO:0000256" key="2">
    <source>
        <dbReference type="ARBA" id="ARBA00022679"/>
    </source>
</evidence>
<dbReference type="Pfam" id="PF14682">
    <property type="entry name" value="SPOB_ab"/>
    <property type="match status" value="1"/>
</dbReference>
<dbReference type="Proteomes" id="UP000076623">
    <property type="component" value="Chromosome"/>
</dbReference>
<sequence>MSNKWTTVDLLRHARHDWLNQLQLIKANLSLGRTERAKEIMNEVIELSREESRISNLKTPNLSEYLLTYNWLKHPVKLYGKVNGESGDFSLFEEELLHTTKEVCDVLNNSISGYDEYSLTVTFDPAALRVCYAFQGALTDEKDTYEVLRNIFSTHKSMLLIESYNQENKCYFDIQLTS</sequence>
<dbReference type="InterPro" id="IPR037100">
    <property type="entry name" value="Spo0B_C_sf"/>
</dbReference>
<keyword evidence="6" id="KW-1185">Reference proteome</keyword>
<dbReference type="InterPro" id="IPR016122">
    <property type="entry name" value="SpoOB_C"/>
</dbReference>
<protein>
    <recommendedName>
        <fullName evidence="4">Sporulation initiation phosphotransferase B C-terminal domain-containing protein</fullName>
    </recommendedName>
</protein>
<gene>
    <name evidence="5" type="ORF">ABE65_014950</name>
</gene>
<keyword evidence="1" id="KW-0597">Phosphoprotein</keyword>
<evidence type="ECO:0000313" key="5">
    <source>
        <dbReference type="EMBL" id="ANC78022.1"/>
    </source>
</evidence>
<dbReference type="AlphaFoldDB" id="A0A160IQH3"/>
<dbReference type="GO" id="GO:0000155">
    <property type="term" value="F:phosphorelay sensor kinase activity"/>
    <property type="evidence" value="ECO:0007669"/>
    <property type="project" value="InterPro"/>
</dbReference>
<keyword evidence="3" id="KW-0418">Kinase</keyword>
<keyword evidence="2" id="KW-0808">Transferase</keyword>
<evidence type="ECO:0000256" key="1">
    <source>
        <dbReference type="ARBA" id="ARBA00022553"/>
    </source>
</evidence>
<proteinExistence type="predicted"/>
<dbReference type="STRING" id="1221500.ABE65_014950"/>
<evidence type="ECO:0000259" key="4">
    <source>
        <dbReference type="SMART" id="SM01317"/>
    </source>
</evidence>
<evidence type="ECO:0000313" key="6">
    <source>
        <dbReference type="Proteomes" id="UP000076623"/>
    </source>
</evidence>
<organism evidence="5 6">
    <name type="scientific">Fictibacillus phosphorivorans</name>
    <dbReference type="NCBI Taxonomy" id="1221500"/>
    <lineage>
        <taxon>Bacteria</taxon>
        <taxon>Bacillati</taxon>
        <taxon>Bacillota</taxon>
        <taxon>Bacilli</taxon>
        <taxon>Bacillales</taxon>
        <taxon>Fictibacillaceae</taxon>
        <taxon>Fictibacillus</taxon>
    </lineage>
</organism>
<dbReference type="Gene3D" id="3.30.565.30">
    <property type="entry name" value="Sporulation initiation phosphotransferase B (SpoOB), C-terminal domain"/>
    <property type="match status" value="1"/>
</dbReference>